<comment type="caution">
    <text evidence="2">The sequence shown here is derived from an EMBL/GenBank/DDBJ whole genome shotgun (WGS) entry which is preliminary data.</text>
</comment>
<proteinExistence type="predicted"/>
<evidence type="ECO:0000256" key="1">
    <source>
        <dbReference type="SAM" id="MobiDB-lite"/>
    </source>
</evidence>
<accession>A0AAD7W2J3</accession>
<dbReference type="AlphaFoldDB" id="A0AAD7W2J3"/>
<feature type="region of interest" description="Disordered" evidence="1">
    <location>
        <begin position="241"/>
        <end position="260"/>
    </location>
</feature>
<evidence type="ECO:0000313" key="2">
    <source>
        <dbReference type="EMBL" id="KAJ8377839.1"/>
    </source>
</evidence>
<keyword evidence="3" id="KW-1185">Reference proteome</keyword>
<name>A0AAD7W2J3_9TELE</name>
<evidence type="ECO:0000313" key="3">
    <source>
        <dbReference type="Proteomes" id="UP001221898"/>
    </source>
</evidence>
<organism evidence="2 3">
    <name type="scientific">Aldrovandia affinis</name>
    <dbReference type="NCBI Taxonomy" id="143900"/>
    <lineage>
        <taxon>Eukaryota</taxon>
        <taxon>Metazoa</taxon>
        <taxon>Chordata</taxon>
        <taxon>Craniata</taxon>
        <taxon>Vertebrata</taxon>
        <taxon>Euteleostomi</taxon>
        <taxon>Actinopterygii</taxon>
        <taxon>Neopterygii</taxon>
        <taxon>Teleostei</taxon>
        <taxon>Notacanthiformes</taxon>
        <taxon>Halosauridae</taxon>
        <taxon>Aldrovandia</taxon>
    </lineage>
</organism>
<protein>
    <submittedName>
        <fullName evidence="2">Uncharacterized protein</fullName>
    </submittedName>
</protein>
<dbReference type="EMBL" id="JAINUG010000338">
    <property type="protein sequence ID" value="KAJ8377839.1"/>
    <property type="molecule type" value="Genomic_DNA"/>
</dbReference>
<reference evidence="2" key="1">
    <citation type="journal article" date="2023" name="Science">
        <title>Genome structures resolve the early diversification of teleost fishes.</title>
        <authorList>
            <person name="Parey E."/>
            <person name="Louis A."/>
            <person name="Montfort J."/>
            <person name="Bouchez O."/>
            <person name="Roques C."/>
            <person name="Iampietro C."/>
            <person name="Lluch J."/>
            <person name="Castinel A."/>
            <person name="Donnadieu C."/>
            <person name="Desvignes T."/>
            <person name="Floi Bucao C."/>
            <person name="Jouanno E."/>
            <person name="Wen M."/>
            <person name="Mejri S."/>
            <person name="Dirks R."/>
            <person name="Jansen H."/>
            <person name="Henkel C."/>
            <person name="Chen W.J."/>
            <person name="Zahm M."/>
            <person name="Cabau C."/>
            <person name="Klopp C."/>
            <person name="Thompson A.W."/>
            <person name="Robinson-Rechavi M."/>
            <person name="Braasch I."/>
            <person name="Lecointre G."/>
            <person name="Bobe J."/>
            <person name="Postlethwait J.H."/>
            <person name="Berthelot C."/>
            <person name="Roest Crollius H."/>
            <person name="Guiguen Y."/>
        </authorList>
    </citation>
    <scope>NUCLEOTIDE SEQUENCE</scope>
    <source>
        <strain evidence="2">NC1722</strain>
    </source>
</reference>
<dbReference type="Proteomes" id="UP001221898">
    <property type="component" value="Unassembled WGS sequence"/>
</dbReference>
<sequence length="260" mass="28899">MSSVRWKDASLPDPVRDLVSDLLQTFRGQRPVSANRHQRRRRSLVPMATPLCWHIGGGGGGGTRLAQRAERGRDAWGGLGRALPVASNPGRYRRAVRRSVPAVWAHICSDRSAYLRRPRLGLWTIGGRVYALALCSSATAAARLCAAPRWKRLFTPASRIKRARGRGRRLATRNTVVTELRGRYHNHDHNRNDHDHNDRDEPKESIFVGTRTDRSNAYGPVGHSFDITVSWGHLAHEAVSNPASRGVRRKEAPGLSHAAS</sequence>
<gene>
    <name evidence="2" type="ORF">AAFF_G00250710</name>
</gene>
<feature type="region of interest" description="Disordered" evidence="1">
    <location>
        <begin position="181"/>
        <end position="202"/>
    </location>
</feature>